<organism evidence="2 4">
    <name type="scientific">Moraxella lacunata</name>
    <dbReference type="NCBI Taxonomy" id="477"/>
    <lineage>
        <taxon>Bacteria</taxon>
        <taxon>Pseudomonadati</taxon>
        <taxon>Pseudomonadota</taxon>
        <taxon>Gammaproteobacteria</taxon>
        <taxon>Moraxellales</taxon>
        <taxon>Moraxellaceae</taxon>
        <taxon>Moraxella</taxon>
    </lineage>
</organism>
<dbReference type="AlphaFoldDB" id="A0A1V4GKJ7"/>
<proteinExistence type="predicted"/>
<evidence type="ECO:0000313" key="2">
    <source>
        <dbReference type="EMBL" id="OPH33179.1"/>
    </source>
</evidence>
<evidence type="ECO:0000313" key="4">
    <source>
        <dbReference type="Proteomes" id="UP000191025"/>
    </source>
</evidence>
<keyword evidence="5" id="KW-1185">Reference proteome</keyword>
<dbReference type="EMBL" id="UGQC01000001">
    <property type="protein sequence ID" value="STZ01155.1"/>
    <property type="molecule type" value="Genomic_DNA"/>
</dbReference>
<accession>A0A1V4GKJ7</accession>
<dbReference type="Proteomes" id="UP000191025">
    <property type="component" value="Unassembled WGS sequence"/>
</dbReference>
<keyword evidence="1" id="KW-0812">Transmembrane</keyword>
<keyword evidence="1" id="KW-0472">Membrane</keyword>
<keyword evidence="1" id="KW-1133">Transmembrane helix</keyword>
<protein>
    <submittedName>
        <fullName evidence="2">Uncharacterized protein</fullName>
    </submittedName>
</protein>
<feature type="transmembrane region" description="Helical" evidence="1">
    <location>
        <begin position="6"/>
        <end position="30"/>
    </location>
</feature>
<evidence type="ECO:0000313" key="5">
    <source>
        <dbReference type="Proteomes" id="UP000254107"/>
    </source>
</evidence>
<sequence>MKKPFLILLFTSLGVIILPIAFLFWVLVVYHESYYICTEKTQKCVTVIVFHQGRDRFLRFYDGRIYSNFQLLGKDYAESYVEPDPHVHINERGQIVITDIDLPKKYQGKLQNVHFDEKPNGKHDIGESYVRLSFYPLLF</sequence>
<dbReference type="EMBL" id="MXAN01000129">
    <property type="protein sequence ID" value="OPH33179.1"/>
    <property type="molecule type" value="Genomic_DNA"/>
</dbReference>
<evidence type="ECO:0000313" key="3">
    <source>
        <dbReference type="EMBL" id="STZ01155.1"/>
    </source>
</evidence>
<name>A0A1V4GKJ7_MORLA</name>
<dbReference type="RefSeq" id="WP_062501449.1">
    <property type="nucleotide sequence ID" value="NZ_MXAN01000129.1"/>
</dbReference>
<dbReference type="GeneID" id="302271078"/>
<gene>
    <name evidence="2" type="ORF">B5J94_13565</name>
    <name evidence="3" type="ORF">NCTC7911_02576</name>
</gene>
<reference evidence="2" key="2">
    <citation type="submission" date="2017-03" db="EMBL/GenBank/DDBJ databases">
        <authorList>
            <person name="Afonso C.L."/>
            <person name="Miller P.J."/>
            <person name="Scott M.A."/>
            <person name="Spackman E."/>
            <person name="Goraichik I."/>
            <person name="Dimitrov K.M."/>
            <person name="Suarez D.L."/>
            <person name="Swayne D.E."/>
        </authorList>
    </citation>
    <scope>NUCLEOTIDE SEQUENCE</scope>
    <source>
        <strain evidence="2">CCUG 4441</strain>
    </source>
</reference>
<reference evidence="3 5" key="3">
    <citation type="submission" date="2018-06" db="EMBL/GenBank/DDBJ databases">
        <authorList>
            <consortium name="Pathogen Informatics"/>
            <person name="Doyle S."/>
        </authorList>
    </citation>
    <scope>NUCLEOTIDE SEQUENCE [LARGE SCALE GENOMIC DNA]</scope>
    <source>
        <strain evidence="3 5">NCTC7911</strain>
    </source>
</reference>
<reference evidence="4" key="1">
    <citation type="submission" date="2017-03" db="EMBL/GenBank/DDBJ databases">
        <title>Draft genome sequence of Moraxella equi CCUG 4950T type strain.</title>
        <authorList>
            <person name="Salva-Serra F."/>
            <person name="Engstrom-Jakobsson H."/>
            <person name="Thorell K."/>
            <person name="Jaen-Luchoro D."/>
            <person name="Gonzales-Siles L."/>
            <person name="Karlsson R."/>
            <person name="Yazdan S."/>
            <person name="Boulund F."/>
            <person name="Johnning A."/>
            <person name="Engstrand L."/>
            <person name="Kristiansson E."/>
            <person name="Moore E."/>
        </authorList>
    </citation>
    <scope>NUCLEOTIDE SEQUENCE [LARGE SCALE GENOMIC DNA]</scope>
    <source>
        <strain evidence="4">CCUG 4441</strain>
    </source>
</reference>
<dbReference type="Proteomes" id="UP000254107">
    <property type="component" value="Unassembled WGS sequence"/>
</dbReference>
<evidence type="ECO:0000256" key="1">
    <source>
        <dbReference type="SAM" id="Phobius"/>
    </source>
</evidence>